<evidence type="ECO:0000256" key="1">
    <source>
        <dbReference type="SAM" id="Coils"/>
    </source>
</evidence>
<evidence type="ECO:0008006" key="4">
    <source>
        <dbReference type="Google" id="ProtNLM"/>
    </source>
</evidence>
<proteinExistence type="predicted"/>
<comment type="caution">
    <text evidence="2">The sequence shown here is derived from an EMBL/GenBank/DDBJ whole genome shotgun (WGS) entry which is preliminary data.</text>
</comment>
<dbReference type="AlphaFoldDB" id="A0A432Z7P6"/>
<dbReference type="EMBL" id="PIQE01000001">
    <property type="protein sequence ID" value="RUO73916.1"/>
    <property type="molecule type" value="Genomic_DNA"/>
</dbReference>
<feature type="coiled-coil region" evidence="1">
    <location>
        <begin position="118"/>
        <end position="152"/>
    </location>
</feature>
<evidence type="ECO:0000313" key="2">
    <source>
        <dbReference type="EMBL" id="RUO73916.1"/>
    </source>
</evidence>
<evidence type="ECO:0000313" key="3">
    <source>
        <dbReference type="Proteomes" id="UP000287022"/>
    </source>
</evidence>
<accession>A0A432Z7P6</accession>
<gene>
    <name evidence="2" type="ORF">CWI80_00695</name>
</gene>
<protein>
    <recommendedName>
        <fullName evidence="4">Lipoprotein</fullName>
    </recommendedName>
</protein>
<dbReference type="Pfam" id="PF19795">
    <property type="entry name" value="DUF6279"/>
    <property type="match status" value="1"/>
</dbReference>
<dbReference type="STRING" id="1122124.GCA_000423165_01256"/>
<sequence>MQQRRWFIALLTLLTITGCSTSFSYRFADTYLEWQLAKYVDLSGQLEDEVSASIDALHQWHGQTQMPRYRDFLDRLIAEIEKPELSREDLYVYSFQVFDFWHSLRMQIEPLAQAYLPRLSLEQQAMLIERLNERLEEKREENKEALADPEAQLDELYDAAEEWLGALTAEQRALLKDAYNAAEQDDSAWIAYQQRWLTVFTETLLRPNAADFEANVQMLMTSPEQLQSDALTQQREANRERTISLLVALHQQLTPKQKRHLQRKLQDYRDTVAAIAEDYVI</sequence>
<organism evidence="2 3">
    <name type="scientific">Pseudidiomarina sediminum</name>
    <dbReference type="NCBI Taxonomy" id="431675"/>
    <lineage>
        <taxon>Bacteria</taxon>
        <taxon>Pseudomonadati</taxon>
        <taxon>Pseudomonadota</taxon>
        <taxon>Gammaproteobacteria</taxon>
        <taxon>Alteromonadales</taxon>
        <taxon>Idiomarinaceae</taxon>
        <taxon>Pseudidiomarina</taxon>
    </lineage>
</organism>
<reference evidence="3" key="1">
    <citation type="journal article" date="2018" name="Front. Microbiol.">
        <title>Genome-Based Analysis Reveals the Taxonomy and Diversity of the Family Idiomarinaceae.</title>
        <authorList>
            <person name="Liu Y."/>
            <person name="Lai Q."/>
            <person name="Shao Z."/>
        </authorList>
    </citation>
    <scope>NUCLEOTIDE SEQUENCE [LARGE SCALE GENOMIC DNA]</scope>
    <source>
        <strain evidence="3">c121</strain>
    </source>
</reference>
<dbReference type="Proteomes" id="UP000287022">
    <property type="component" value="Unassembled WGS sequence"/>
</dbReference>
<name>A0A432Z7P6_9GAMM</name>
<dbReference type="PIRSF" id="PIRSF028200">
    <property type="entry name" value="UCP028200"/>
    <property type="match status" value="1"/>
</dbReference>
<keyword evidence="1" id="KW-0175">Coiled coil</keyword>
<dbReference type="PROSITE" id="PS51257">
    <property type="entry name" value="PROKAR_LIPOPROTEIN"/>
    <property type="match status" value="1"/>
</dbReference>
<keyword evidence="3" id="KW-1185">Reference proteome</keyword>
<dbReference type="RefSeq" id="WP_026862214.1">
    <property type="nucleotide sequence ID" value="NZ_PIQE01000001.1"/>
</dbReference>
<dbReference type="InterPro" id="IPR016875">
    <property type="entry name" value="UCP028200"/>
</dbReference>